<keyword evidence="3 6" id="KW-0812">Transmembrane</keyword>
<dbReference type="SUPFAM" id="SSF103473">
    <property type="entry name" value="MFS general substrate transporter"/>
    <property type="match status" value="1"/>
</dbReference>
<feature type="transmembrane region" description="Helical" evidence="6">
    <location>
        <begin position="238"/>
        <end position="259"/>
    </location>
</feature>
<feature type="domain" description="Major facilitator superfamily (MFS) profile" evidence="7">
    <location>
        <begin position="1"/>
        <end position="393"/>
    </location>
</feature>
<dbReference type="InterPro" id="IPR050189">
    <property type="entry name" value="MFS_Efflux_Transporters"/>
</dbReference>
<dbReference type="AlphaFoldDB" id="A0A2T4JIA1"/>
<evidence type="ECO:0000313" key="8">
    <source>
        <dbReference type="EMBL" id="PTE17629.1"/>
    </source>
</evidence>
<dbReference type="PROSITE" id="PS50850">
    <property type="entry name" value="MFS"/>
    <property type="match status" value="1"/>
</dbReference>
<feature type="transmembrane region" description="Helical" evidence="6">
    <location>
        <begin position="295"/>
        <end position="315"/>
    </location>
</feature>
<feature type="transmembrane region" description="Helical" evidence="6">
    <location>
        <begin position="95"/>
        <end position="117"/>
    </location>
</feature>
<dbReference type="Pfam" id="PF07690">
    <property type="entry name" value="MFS_1"/>
    <property type="match status" value="1"/>
</dbReference>
<keyword evidence="2" id="KW-1003">Cell membrane</keyword>
<evidence type="ECO:0000256" key="1">
    <source>
        <dbReference type="ARBA" id="ARBA00004651"/>
    </source>
</evidence>
<feature type="transmembrane region" description="Helical" evidence="6">
    <location>
        <begin position="366"/>
        <end position="387"/>
    </location>
</feature>
<dbReference type="OrthoDB" id="272777at2"/>
<dbReference type="InterPro" id="IPR036259">
    <property type="entry name" value="MFS_trans_sf"/>
</dbReference>
<evidence type="ECO:0000259" key="7">
    <source>
        <dbReference type="PROSITE" id="PS50850"/>
    </source>
</evidence>
<dbReference type="Gene3D" id="1.20.1250.20">
    <property type="entry name" value="MFS general substrate transporter like domains"/>
    <property type="match status" value="2"/>
</dbReference>
<feature type="transmembrane region" description="Helical" evidence="6">
    <location>
        <begin position="124"/>
        <end position="150"/>
    </location>
</feature>
<dbReference type="InterPro" id="IPR020846">
    <property type="entry name" value="MFS_dom"/>
</dbReference>
<protein>
    <submittedName>
        <fullName evidence="8">MFS transporter</fullName>
    </submittedName>
</protein>
<dbReference type="EMBL" id="PZKF01000015">
    <property type="protein sequence ID" value="PTE17629.1"/>
    <property type="molecule type" value="Genomic_DNA"/>
</dbReference>
<evidence type="ECO:0000256" key="3">
    <source>
        <dbReference type="ARBA" id="ARBA00022692"/>
    </source>
</evidence>
<evidence type="ECO:0000256" key="4">
    <source>
        <dbReference type="ARBA" id="ARBA00022989"/>
    </source>
</evidence>
<dbReference type="RefSeq" id="WP_107324861.1">
    <property type="nucleotide sequence ID" value="NZ_NHSP01000077.1"/>
</dbReference>
<feature type="transmembrane region" description="Helical" evidence="6">
    <location>
        <begin position="327"/>
        <end position="346"/>
    </location>
</feature>
<name>A0A2T4JIA1_9RHOB</name>
<evidence type="ECO:0000313" key="9">
    <source>
        <dbReference type="Proteomes" id="UP000241899"/>
    </source>
</evidence>
<gene>
    <name evidence="8" type="ORF">C5F46_08140</name>
</gene>
<dbReference type="PANTHER" id="PTHR43124:SF3">
    <property type="entry name" value="CHLORAMPHENICOL EFFLUX PUMP RV0191"/>
    <property type="match status" value="1"/>
</dbReference>
<dbReference type="Proteomes" id="UP000241899">
    <property type="component" value="Unassembled WGS sequence"/>
</dbReference>
<reference evidence="8 9" key="1">
    <citation type="submission" date="2018-03" db="EMBL/GenBank/DDBJ databases">
        <title>Rhodobacter veldkampii.</title>
        <authorList>
            <person name="Meyer T.E."/>
            <person name="Miller S."/>
            <person name="Lodha T."/>
            <person name="Gandham S."/>
            <person name="Chintalapati S."/>
            <person name="Chintalapati V.R."/>
        </authorList>
    </citation>
    <scope>NUCLEOTIDE SEQUENCE [LARGE SCALE GENOMIC DNA]</scope>
    <source>
        <strain evidence="8 9">DSM 11550</strain>
    </source>
</reference>
<organism evidence="8 9">
    <name type="scientific">Phaeovulum veldkampii DSM 11550</name>
    <dbReference type="NCBI Taxonomy" id="1185920"/>
    <lineage>
        <taxon>Bacteria</taxon>
        <taxon>Pseudomonadati</taxon>
        <taxon>Pseudomonadota</taxon>
        <taxon>Alphaproteobacteria</taxon>
        <taxon>Rhodobacterales</taxon>
        <taxon>Paracoccaceae</taxon>
        <taxon>Phaeovulum</taxon>
    </lineage>
</organism>
<keyword evidence="5 6" id="KW-0472">Membrane</keyword>
<feature type="transmembrane region" description="Helical" evidence="6">
    <location>
        <begin position="271"/>
        <end position="289"/>
    </location>
</feature>
<keyword evidence="4 6" id="KW-1133">Transmembrane helix</keyword>
<feature type="transmembrane region" description="Helical" evidence="6">
    <location>
        <begin position="70"/>
        <end position="89"/>
    </location>
</feature>
<proteinExistence type="predicted"/>
<evidence type="ECO:0000256" key="5">
    <source>
        <dbReference type="ARBA" id="ARBA00023136"/>
    </source>
</evidence>
<dbReference type="PANTHER" id="PTHR43124">
    <property type="entry name" value="PURINE EFFLUX PUMP PBUE"/>
    <property type="match status" value="1"/>
</dbReference>
<feature type="transmembrane region" description="Helical" evidence="6">
    <location>
        <begin position="198"/>
        <end position="218"/>
    </location>
</feature>
<sequence>MRVGIAFLVAGYVLSQFYRACLAVLTPVLGTEIGAGAGDLAVSLGLWYGAFAAMQLPVGWALDRIGPRRTVSVLLGLGGGGGAAVFALASGPLDIHIAMTLIGIGCSPVLMGGYYIFARNYAPAVFGTLAGAMIGVGSLGNLAGAAPLAWVVEAAGWRATLWGLAAITLAVALAIWRFTRDPERVETAPGAAGSVLDLFRIPGLWAILPLIAVNYTAAAGLRGLWAGPYMGQVYAADAAMIGKVTLVMGLAMVAGNFLYGPADRVIGSHKRVVFGGNLLLATALAALWWAPDAGLWQATALLAAAGFFGATFPAMMAHGRSFFPPHLVGRGVTLLNMFSIGGVGVAQFASRPVFETASASGTPVQAFSVLFLFYLIPLIIGLGLYLFSRDGAR</sequence>
<dbReference type="InterPro" id="IPR011701">
    <property type="entry name" value="MFS"/>
</dbReference>
<dbReference type="GO" id="GO:0022857">
    <property type="term" value="F:transmembrane transporter activity"/>
    <property type="evidence" value="ECO:0007669"/>
    <property type="project" value="InterPro"/>
</dbReference>
<comment type="subcellular location">
    <subcellularLocation>
        <location evidence="1">Cell membrane</location>
        <topology evidence="1">Multi-pass membrane protein</topology>
    </subcellularLocation>
</comment>
<feature type="transmembrane region" description="Helical" evidence="6">
    <location>
        <begin position="156"/>
        <end position="178"/>
    </location>
</feature>
<dbReference type="GO" id="GO:0005886">
    <property type="term" value="C:plasma membrane"/>
    <property type="evidence" value="ECO:0007669"/>
    <property type="project" value="UniProtKB-SubCell"/>
</dbReference>
<feature type="transmembrane region" description="Helical" evidence="6">
    <location>
        <begin position="35"/>
        <end position="58"/>
    </location>
</feature>
<evidence type="ECO:0000256" key="2">
    <source>
        <dbReference type="ARBA" id="ARBA00022475"/>
    </source>
</evidence>
<accession>A0A2T4JIA1</accession>
<comment type="caution">
    <text evidence="8">The sequence shown here is derived from an EMBL/GenBank/DDBJ whole genome shotgun (WGS) entry which is preliminary data.</text>
</comment>
<evidence type="ECO:0000256" key="6">
    <source>
        <dbReference type="SAM" id="Phobius"/>
    </source>
</evidence>
<keyword evidence="9" id="KW-1185">Reference proteome</keyword>